<dbReference type="InParanoid" id="A0A420XQC7"/>
<evidence type="ECO:0000259" key="1">
    <source>
        <dbReference type="PROSITE" id="PS51725"/>
    </source>
</evidence>
<keyword evidence="2" id="KW-0503">Monooxygenase</keyword>
<dbReference type="InterPro" id="IPR007138">
    <property type="entry name" value="ABM_dom"/>
</dbReference>
<dbReference type="OrthoDB" id="3695636at2"/>
<dbReference type="EMBL" id="RBWV01000011">
    <property type="protein sequence ID" value="RKS75498.1"/>
    <property type="molecule type" value="Genomic_DNA"/>
</dbReference>
<organism evidence="2 3">
    <name type="scientific">Motilibacter peucedani</name>
    <dbReference type="NCBI Taxonomy" id="598650"/>
    <lineage>
        <taxon>Bacteria</taxon>
        <taxon>Bacillati</taxon>
        <taxon>Actinomycetota</taxon>
        <taxon>Actinomycetes</taxon>
        <taxon>Motilibacterales</taxon>
        <taxon>Motilibacteraceae</taxon>
        <taxon>Motilibacter</taxon>
    </lineage>
</organism>
<dbReference type="SUPFAM" id="SSF54909">
    <property type="entry name" value="Dimeric alpha+beta barrel"/>
    <property type="match status" value="1"/>
</dbReference>
<accession>A0A420XQC7</accession>
<sequence length="98" mass="10890">MFAIAVRFDLPDEQAAAAFDELVAATVPEILAEEPGTLVYVPHRIVDEPLSRLFYETYADREAHRAHEARPGTAEFLRRVGELVSSVRVELLTPALAD</sequence>
<dbReference type="AlphaFoldDB" id="A0A420XQC7"/>
<name>A0A420XQC7_9ACTN</name>
<feature type="domain" description="ABM" evidence="1">
    <location>
        <begin position="2"/>
        <end position="92"/>
    </location>
</feature>
<protein>
    <submittedName>
        <fullName evidence="2">Quinol monooxygenase YgiN</fullName>
    </submittedName>
</protein>
<keyword evidence="3" id="KW-1185">Reference proteome</keyword>
<dbReference type="GO" id="GO:0004497">
    <property type="term" value="F:monooxygenase activity"/>
    <property type="evidence" value="ECO:0007669"/>
    <property type="project" value="UniProtKB-KW"/>
</dbReference>
<evidence type="ECO:0000313" key="2">
    <source>
        <dbReference type="EMBL" id="RKS75498.1"/>
    </source>
</evidence>
<comment type="caution">
    <text evidence="2">The sequence shown here is derived from an EMBL/GenBank/DDBJ whole genome shotgun (WGS) entry which is preliminary data.</text>
</comment>
<dbReference type="InterPro" id="IPR011008">
    <property type="entry name" value="Dimeric_a/b-barrel"/>
</dbReference>
<dbReference type="Proteomes" id="UP000281955">
    <property type="component" value="Unassembled WGS sequence"/>
</dbReference>
<dbReference type="Pfam" id="PF03992">
    <property type="entry name" value="ABM"/>
    <property type="match status" value="1"/>
</dbReference>
<evidence type="ECO:0000313" key="3">
    <source>
        <dbReference type="Proteomes" id="UP000281955"/>
    </source>
</evidence>
<gene>
    <name evidence="2" type="ORF">CLV35_1968</name>
</gene>
<dbReference type="PROSITE" id="PS51725">
    <property type="entry name" value="ABM"/>
    <property type="match status" value="1"/>
</dbReference>
<dbReference type="Gene3D" id="3.30.70.100">
    <property type="match status" value="1"/>
</dbReference>
<reference evidence="2 3" key="1">
    <citation type="submission" date="2018-10" db="EMBL/GenBank/DDBJ databases">
        <title>Genomic Encyclopedia of Archaeal and Bacterial Type Strains, Phase II (KMG-II): from individual species to whole genera.</title>
        <authorList>
            <person name="Goeker M."/>
        </authorList>
    </citation>
    <scope>NUCLEOTIDE SEQUENCE [LARGE SCALE GENOMIC DNA]</scope>
    <source>
        <strain evidence="2 3">RP-AC37</strain>
    </source>
</reference>
<keyword evidence="2" id="KW-0560">Oxidoreductase</keyword>
<dbReference type="RefSeq" id="WP_121193261.1">
    <property type="nucleotide sequence ID" value="NZ_RBWV01000011.1"/>
</dbReference>
<proteinExistence type="predicted"/>